<dbReference type="Proteomes" id="UP001317629">
    <property type="component" value="Plasmid pSS37A-Re-4"/>
</dbReference>
<evidence type="ECO:0000256" key="1">
    <source>
        <dbReference type="SAM" id="Coils"/>
    </source>
</evidence>
<evidence type="ECO:0000313" key="7">
    <source>
        <dbReference type="EMBL" id="BDV36629.1"/>
    </source>
</evidence>
<keyword evidence="8" id="KW-1185">Reference proteome</keyword>
<dbReference type="Pfam" id="PF03050">
    <property type="entry name" value="DDE_Tnp_IS66"/>
    <property type="match status" value="1"/>
</dbReference>
<dbReference type="Pfam" id="PF13007">
    <property type="entry name" value="LZ_Tnp_IS66"/>
    <property type="match status" value="1"/>
</dbReference>
<feature type="coiled-coil region" evidence="1">
    <location>
        <begin position="57"/>
        <end position="84"/>
    </location>
</feature>
<proteinExistence type="predicted"/>
<dbReference type="NCBIfam" id="NF033517">
    <property type="entry name" value="transpos_IS66"/>
    <property type="match status" value="1"/>
</dbReference>
<dbReference type="Proteomes" id="UP001317629">
    <property type="component" value="Plasmid pSS37A-Re-3"/>
</dbReference>
<evidence type="ECO:0000259" key="4">
    <source>
        <dbReference type="Pfam" id="PF13817"/>
    </source>
</evidence>
<organism evidence="7 8">
    <name type="scientific">Methylocystis iwaonis</name>
    <dbReference type="NCBI Taxonomy" id="2885079"/>
    <lineage>
        <taxon>Bacteria</taxon>
        <taxon>Pseudomonadati</taxon>
        <taxon>Pseudomonadota</taxon>
        <taxon>Alphaproteobacteria</taxon>
        <taxon>Hyphomicrobiales</taxon>
        <taxon>Methylocystaceae</taxon>
        <taxon>Methylocystis</taxon>
    </lineage>
</organism>
<dbReference type="InterPro" id="IPR004291">
    <property type="entry name" value="Transposase_IS66_central"/>
</dbReference>
<keyword evidence="7" id="KW-0614">Plasmid</keyword>
<dbReference type="PANTHER" id="PTHR33678">
    <property type="entry name" value="BLL1576 PROTEIN"/>
    <property type="match status" value="1"/>
</dbReference>
<evidence type="ECO:0000313" key="6">
    <source>
        <dbReference type="EMBL" id="BDV36616.1"/>
    </source>
</evidence>
<evidence type="ECO:0000259" key="2">
    <source>
        <dbReference type="Pfam" id="PF03050"/>
    </source>
</evidence>
<gene>
    <name evidence="5" type="ORF">SS37A_41230</name>
    <name evidence="6" type="ORF">SS37A_41460</name>
    <name evidence="7" type="ORF">SS37A_41590</name>
</gene>
<dbReference type="EMBL" id="AP027145">
    <property type="protein sequence ID" value="BDV36616.1"/>
    <property type="molecule type" value="Genomic_DNA"/>
</dbReference>
<evidence type="ECO:0000313" key="8">
    <source>
        <dbReference type="Proteomes" id="UP001317629"/>
    </source>
</evidence>
<sequence>MRGMIERFGVLPDDVDQLKALALDALARAALLETQARSNKIDAEALRSQTLSLTAKVEDLTQTNAAAKAEIDRLTSIIMTLRRDRFGKRSEKLGADEAEQQSFVFEEVETGLAAIATRLAAKADAKPRKTSPDKPRFPSHLERVEVILEPEVPPGFEGKERVRIGQEESVRLDVVRARFRLIVTIRPKYVYKEPVAIVQAPAPEHIVEAGLPTEALLAHVAVSKYADGLPLYRQEAIYARDSVELSRSLMAQWMGAVGYHFEPLAAYVLARIREAERIFADETTLPTLNPGAGKTKTSWLWAYARDDRPFGGAGPPMVAYRYEDSRSGDCAARHLGDYRGILQCDGYAGYRKLSSAPQANGLRLAGCWAHLRRRFFDLHVNGESLVATATVERMKHLWAVEDKVRGQPPEARLAARKATSADIVRALFDLWERELPRISGKSKLAEAIRYARSHRTVLERFLEDGRVEIDSNIVERAIRPQTITRKNSLFAGSAGGGRTWASIATMLQTCKMNGVDSQAWAKQTLERIANRWPNKDIEALMPWNFKPAE</sequence>
<feature type="domain" description="Transposase IS66 central" evidence="2">
    <location>
        <begin position="210"/>
        <end position="498"/>
    </location>
</feature>
<dbReference type="InterPro" id="IPR024463">
    <property type="entry name" value="Transposase_TnpC_homeodom"/>
</dbReference>
<dbReference type="InterPro" id="IPR052344">
    <property type="entry name" value="Transposase-related"/>
</dbReference>
<evidence type="ECO:0000259" key="3">
    <source>
        <dbReference type="Pfam" id="PF13007"/>
    </source>
</evidence>
<geneLocation type="plasmid" evidence="5 8">
    <name>pSS37A-Re-3</name>
</geneLocation>
<protein>
    <submittedName>
        <fullName evidence="7">Transposase</fullName>
    </submittedName>
</protein>
<dbReference type="EMBL" id="AP027145">
    <property type="protein sequence ID" value="BDV36593.1"/>
    <property type="molecule type" value="Genomic_DNA"/>
</dbReference>
<reference evidence="7 8" key="1">
    <citation type="journal article" date="2023" name="Int. J. Syst. Evol. Microbiol.">
        <title>Methylocystis iwaonis sp. nov., a type II methane-oxidizing bacterium from surface soil of a rice paddy field in Japan, and emended description of the genus Methylocystis (ex Whittenbury et al. 1970) Bowman et al. 1993.</title>
        <authorList>
            <person name="Kaise H."/>
            <person name="Sawadogo J.B."/>
            <person name="Alam M.S."/>
            <person name="Ueno C."/>
            <person name="Dianou D."/>
            <person name="Shinjo R."/>
            <person name="Asakawa S."/>
        </authorList>
    </citation>
    <scope>NUCLEOTIDE SEQUENCE [LARGE SCALE GENOMIC DNA]</scope>
    <source>
        <strain evidence="7 8">SS37A-Re</strain>
        <plasmid evidence="5 8">pSS37A-Re-3</plasmid>
        <plasmid evidence="7 8">pSS37A-Re-4</plasmid>
    </source>
</reference>
<evidence type="ECO:0000313" key="5">
    <source>
        <dbReference type="EMBL" id="BDV36593.1"/>
    </source>
</evidence>
<feature type="domain" description="Transposase IS66 C-terminal" evidence="4">
    <location>
        <begin position="505"/>
        <end position="543"/>
    </location>
</feature>
<dbReference type="EMBL" id="AP027146">
    <property type="protein sequence ID" value="BDV36629.1"/>
    <property type="molecule type" value="Genomic_DNA"/>
</dbReference>
<dbReference type="PANTHER" id="PTHR33678:SF1">
    <property type="entry name" value="BLL1576 PROTEIN"/>
    <property type="match status" value="1"/>
</dbReference>
<keyword evidence="1" id="KW-0175">Coiled coil</keyword>
<dbReference type="InterPro" id="IPR039552">
    <property type="entry name" value="IS66_C"/>
</dbReference>
<name>A0ABM8EFW8_9HYPH</name>
<feature type="domain" description="Transposase TnpC homeodomain" evidence="3">
    <location>
        <begin position="73"/>
        <end position="146"/>
    </location>
</feature>
<geneLocation type="plasmid" evidence="7 8">
    <name>pSS37A-Re-4</name>
</geneLocation>
<dbReference type="Pfam" id="PF13817">
    <property type="entry name" value="DDE_Tnp_IS66_C"/>
    <property type="match status" value="1"/>
</dbReference>
<accession>A0ABM8EFW8</accession>